<comment type="similarity">
    <text evidence="2">Belongs to the MscS (TC 1.A.23) family.</text>
</comment>
<accession>A0ABS3CKH5</accession>
<feature type="transmembrane region" description="Helical" evidence="8">
    <location>
        <begin position="441"/>
        <end position="463"/>
    </location>
</feature>
<name>A0ABS3CKH5_9BACT</name>
<dbReference type="RefSeq" id="WP_206587636.1">
    <property type="nucleotide sequence ID" value="NZ_JAFKCU010000003.1"/>
</dbReference>
<reference evidence="12 13" key="1">
    <citation type="submission" date="2021-03" db="EMBL/GenBank/DDBJ databases">
        <title>novel species isolated from a fishpond in China.</title>
        <authorList>
            <person name="Lu H."/>
            <person name="Cai Z."/>
        </authorList>
    </citation>
    <scope>NUCLEOTIDE SEQUENCE [LARGE SCALE GENOMIC DNA]</scope>
    <source>
        <strain evidence="12 13">YJ13C</strain>
    </source>
</reference>
<feature type="coiled-coil region" evidence="7">
    <location>
        <begin position="123"/>
        <end position="150"/>
    </location>
</feature>
<evidence type="ECO:0000256" key="8">
    <source>
        <dbReference type="SAM" id="Phobius"/>
    </source>
</evidence>
<dbReference type="SUPFAM" id="SSF82861">
    <property type="entry name" value="Mechanosensitive channel protein MscS (YggB), transmembrane region"/>
    <property type="match status" value="1"/>
</dbReference>
<dbReference type="InterPro" id="IPR006685">
    <property type="entry name" value="MscS_channel_2nd"/>
</dbReference>
<dbReference type="Gene3D" id="3.30.70.100">
    <property type="match status" value="1"/>
</dbReference>
<dbReference type="InterPro" id="IPR045276">
    <property type="entry name" value="YbiO_bact"/>
</dbReference>
<dbReference type="Proteomes" id="UP000664480">
    <property type="component" value="Unassembled WGS sequence"/>
</dbReference>
<evidence type="ECO:0000256" key="5">
    <source>
        <dbReference type="ARBA" id="ARBA00022989"/>
    </source>
</evidence>
<evidence type="ECO:0000256" key="1">
    <source>
        <dbReference type="ARBA" id="ARBA00004651"/>
    </source>
</evidence>
<dbReference type="InterPro" id="IPR023408">
    <property type="entry name" value="MscS_beta-dom_sf"/>
</dbReference>
<keyword evidence="6 8" id="KW-0472">Membrane</keyword>
<dbReference type="EMBL" id="JAFKCU010000003">
    <property type="protein sequence ID" value="MBN7816986.1"/>
    <property type="molecule type" value="Genomic_DNA"/>
</dbReference>
<feature type="domain" description="Mechanosensitive ion channel transmembrane helices 2/3" evidence="11">
    <location>
        <begin position="421"/>
        <end position="460"/>
    </location>
</feature>
<keyword evidence="3" id="KW-1003">Cell membrane</keyword>
<evidence type="ECO:0000313" key="13">
    <source>
        <dbReference type="Proteomes" id="UP000664480"/>
    </source>
</evidence>
<gene>
    <name evidence="12" type="ORF">J0A69_16190</name>
</gene>
<feature type="domain" description="Mechanosensitive ion channel MscS C-terminal" evidence="10">
    <location>
        <begin position="531"/>
        <end position="619"/>
    </location>
</feature>
<evidence type="ECO:0000256" key="2">
    <source>
        <dbReference type="ARBA" id="ARBA00008017"/>
    </source>
</evidence>
<dbReference type="Pfam" id="PF21088">
    <property type="entry name" value="MS_channel_1st"/>
    <property type="match status" value="1"/>
</dbReference>
<dbReference type="InterPro" id="IPR011014">
    <property type="entry name" value="MscS_channel_TM-2"/>
</dbReference>
<keyword evidence="4 8" id="KW-0812">Transmembrane</keyword>
<dbReference type="PANTHER" id="PTHR30460">
    <property type="entry name" value="MODERATE CONDUCTANCE MECHANOSENSITIVE CHANNEL YBIO"/>
    <property type="match status" value="1"/>
</dbReference>
<feature type="domain" description="Mechanosensitive ion channel MscS" evidence="9">
    <location>
        <begin position="462"/>
        <end position="526"/>
    </location>
</feature>
<dbReference type="Gene3D" id="2.30.30.60">
    <property type="match status" value="1"/>
</dbReference>
<evidence type="ECO:0000256" key="7">
    <source>
        <dbReference type="SAM" id="Coils"/>
    </source>
</evidence>
<comment type="caution">
    <text evidence="12">The sequence shown here is derived from an EMBL/GenBank/DDBJ whole genome shotgun (WGS) entry which is preliminary data.</text>
</comment>
<keyword evidence="5 8" id="KW-1133">Transmembrane helix</keyword>
<dbReference type="Pfam" id="PF00924">
    <property type="entry name" value="MS_channel_2nd"/>
    <property type="match status" value="1"/>
</dbReference>
<dbReference type="InterPro" id="IPR049278">
    <property type="entry name" value="MS_channel_C"/>
</dbReference>
<organism evidence="12 13">
    <name type="scientific">Algoriphagus pacificus</name>
    <dbReference type="NCBI Taxonomy" id="2811234"/>
    <lineage>
        <taxon>Bacteria</taxon>
        <taxon>Pseudomonadati</taxon>
        <taxon>Bacteroidota</taxon>
        <taxon>Cytophagia</taxon>
        <taxon>Cytophagales</taxon>
        <taxon>Cyclobacteriaceae</taxon>
        <taxon>Algoriphagus</taxon>
    </lineage>
</organism>
<protein>
    <submittedName>
        <fullName evidence="12">Mechanosensitive ion channel</fullName>
    </submittedName>
</protein>
<evidence type="ECO:0000256" key="4">
    <source>
        <dbReference type="ARBA" id="ARBA00022692"/>
    </source>
</evidence>
<dbReference type="SUPFAM" id="SSF50182">
    <property type="entry name" value="Sm-like ribonucleoproteins"/>
    <property type="match status" value="1"/>
</dbReference>
<keyword evidence="7" id="KW-0175">Coiled coil</keyword>
<comment type="subcellular location">
    <subcellularLocation>
        <location evidence="1">Cell membrane</location>
        <topology evidence="1">Multi-pass membrane protein</topology>
    </subcellularLocation>
</comment>
<dbReference type="Pfam" id="PF21082">
    <property type="entry name" value="MS_channel_3rd"/>
    <property type="match status" value="1"/>
</dbReference>
<sequence length="635" mass="73027">MDPFNQAFRNFCGSFIIIFLFIPALSNAARVIQNQNEIEKESVGSEKLTDIEFLVELSQRIIQDKSRLISLKSDSTRQEPIFQNTAVQFYQIDNYLDSIKKMESPPVDLAFQVQEWEKLKEGLEFMLQRRRNLNQQIKIVKSKIEKEEEIFALSMKGNSSIIMDLLERGSNQFISKNISNLDSLKSDSTFFNKEISINEVDNEYNWRIVEAERELKLLKAKFDVAKIRWLLLEQLSTINQDDLDLMESFSFNSQKQLAHWKSTIKQLEVQLKELQKSNSNPRLQSVIANRIAQSYGFIGKVDSLIAKDDGQITQIESRVSNLNSLKSSMTNEVADATRKILTQNRWLEYLRSPLAPHRIISFLVNTGPRILIILLMLFMIWLGGKWIIGHILRGLTFRGYKTKEDREERFETLSRAIRSGLSIAVIFIGFLTVLSELGINVSVLLGGAAVFSLAIAFGAQSLVKDFFSGFMILSENQYRVGNVIKIDNISGVVEDISLRTTVLRDLEGVAHFIPHGEITKVSNLTHKWSRVSLEIGIAYKENIDHVMDVIVKVAKGMRNDNEYKNLITDEPEMLGVDSFADSAIIIKVLLKTKPMKQWLVKREFLRRLKNRFDELNIEIPFPHRTIYHRDLPNQD</sequence>
<keyword evidence="13" id="KW-1185">Reference proteome</keyword>
<dbReference type="InterPro" id="IPR010920">
    <property type="entry name" value="LSM_dom_sf"/>
</dbReference>
<evidence type="ECO:0000256" key="6">
    <source>
        <dbReference type="ARBA" id="ARBA00023136"/>
    </source>
</evidence>
<feature type="transmembrane region" description="Helical" evidence="8">
    <location>
        <begin position="370"/>
        <end position="395"/>
    </location>
</feature>
<evidence type="ECO:0000259" key="10">
    <source>
        <dbReference type="Pfam" id="PF21082"/>
    </source>
</evidence>
<evidence type="ECO:0000313" key="12">
    <source>
        <dbReference type="EMBL" id="MBN7816986.1"/>
    </source>
</evidence>
<dbReference type="InterPro" id="IPR049142">
    <property type="entry name" value="MS_channel_1st"/>
</dbReference>
<proteinExistence type="inferred from homology"/>
<evidence type="ECO:0000256" key="3">
    <source>
        <dbReference type="ARBA" id="ARBA00022475"/>
    </source>
</evidence>
<feature type="transmembrane region" description="Helical" evidence="8">
    <location>
        <begin position="416"/>
        <end position="435"/>
    </location>
</feature>
<dbReference type="Gene3D" id="1.10.287.1260">
    <property type="match status" value="1"/>
</dbReference>
<dbReference type="PANTHER" id="PTHR30460:SF0">
    <property type="entry name" value="MODERATE CONDUCTANCE MECHANOSENSITIVE CHANNEL YBIO"/>
    <property type="match status" value="1"/>
</dbReference>
<evidence type="ECO:0000259" key="9">
    <source>
        <dbReference type="Pfam" id="PF00924"/>
    </source>
</evidence>
<dbReference type="InterPro" id="IPR011066">
    <property type="entry name" value="MscS_channel_C_sf"/>
</dbReference>
<dbReference type="SUPFAM" id="SSF82689">
    <property type="entry name" value="Mechanosensitive channel protein MscS (YggB), C-terminal domain"/>
    <property type="match status" value="1"/>
</dbReference>
<evidence type="ECO:0000259" key="11">
    <source>
        <dbReference type="Pfam" id="PF21088"/>
    </source>
</evidence>